<dbReference type="GO" id="GO:0005975">
    <property type="term" value="P:carbohydrate metabolic process"/>
    <property type="evidence" value="ECO:0007669"/>
    <property type="project" value="InterPro"/>
</dbReference>
<dbReference type="Gene3D" id="3.20.20.80">
    <property type="entry name" value="Glycosidases"/>
    <property type="match status" value="2"/>
</dbReference>
<dbReference type="InterPro" id="IPR001223">
    <property type="entry name" value="Glyco_hydro18_cat"/>
</dbReference>
<feature type="domain" description="GH18" evidence="2">
    <location>
        <begin position="64"/>
        <end position="416"/>
    </location>
</feature>
<dbReference type="InterPro" id="IPR029070">
    <property type="entry name" value="Chitinase_insertion_sf"/>
</dbReference>
<dbReference type="STRING" id="31234.E3MWN9"/>
<protein>
    <recommendedName>
        <fullName evidence="2">GH18 domain-containing protein</fullName>
    </recommendedName>
</protein>
<dbReference type="InParanoid" id="E3MWN9"/>
<dbReference type="Proteomes" id="UP000008281">
    <property type="component" value="Unassembled WGS sequence"/>
</dbReference>
<gene>
    <name evidence="3" type="ORF">CRE_02514</name>
</gene>
<dbReference type="PROSITE" id="PS51910">
    <property type="entry name" value="GH18_2"/>
    <property type="match status" value="1"/>
</dbReference>
<dbReference type="AlphaFoldDB" id="E3MWN9"/>
<dbReference type="Pfam" id="PF00704">
    <property type="entry name" value="Glyco_hydro_18"/>
    <property type="match status" value="1"/>
</dbReference>
<evidence type="ECO:0000313" key="4">
    <source>
        <dbReference type="Proteomes" id="UP000008281"/>
    </source>
</evidence>
<dbReference type="Gene3D" id="3.10.50.10">
    <property type="match status" value="1"/>
</dbReference>
<keyword evidence="4" id="KW-1185">Reference proteome</keyword>
<evidence type="ECO:0000313" key="3">
    <source>
        <dbReference type="EMBL" id="EFP10785.1"/>
    </source>
</evidence>
<evidence type="ECO:0000256" key="1">
    <source>
        <dbReference type="SAM" id="Phobius"/>
    </source>
</evidence>
<dbReference type="SMART" id="SM00636">
    <property type="entry name" value="Glyco_18"/>
    <property type="match status" value="1"/>
</dbReference>
<evidence type="ECO:0000259" key="2">
    <source>
        <dbReference type="PROSITE" id="PS51910"/>
    </source>
</evidence>
<keyword evidence="1" id="KW-0472">Membrane</keyword>
<dbReference type="InterPro" id="IPR017853">
    <property type="entry name" value="GH"/>
</dbReference>
<dbReference type="PANTHER" id="PTHR46073">
    <property type="entry name" value="CHITINASE"/>
    <property type="match status" value="1"/>
</dbReference>
<dbReference type="OrthoDB" id="6489371at2759"/>
<keyword evidence="1" id="KW-1133">Transmembrane helix</keyword>
<organism evidence="4">
    <name type="scientific">Caenorhabditis remanei</name>
    <name type="common">Caenorhabditis vulgaris</name>
    <dbReference type="NCBI Taxonomy" id="31234"/>
    <lineage>
        <taxon>Eukaryota</taxon>
        <taxon>Metazoa</taxon>
        <taxon>Ecdysozoa</taxon>
        <taxon>Nematoda</taxon>
        <taxon>Chromadorea</taxon>
        <taxon>Rhabditida</taxon>
        <taxon>Rhabditina</taxon>
        <taxon>Rhabditomorpha</taxon>
        <taxon>Rhabditoidea</taxon>
        <taxon>Rhabditidae</taxon>
        <taxon>Peloderinae</taxon>
        <taxon>Caenorhabditis</taxon>
    </lineage>
</organism>
<dbReference type="PANTHER" id="PTHR46073:SF8">
    <property type="entry name" value="GH18 DOMAIN-CONTAINING PROTEIN"/>
    <property type="match status" value="1"/>
</dbReference>
<sequence>MAENLRATAADQLLENGMRNRTSKRSTLATPLAVLLVILAVLFIGFLTFVWHFNHPKQNPDCKKRVIGIYDNTDSEEIRESHLEKLTHVVFFHTNQFLTANGIQFGSDRDKFRFEKLRNKAKSFGLKVMISIGRELHFFTDNFTNFELRCEFLKFYLHMYLINCSKLTDSIVSFLDEHQVDGVDLFWKWPIASDKSKYLLFVKELRQKMLKKNKEYIISVTAALKKIPGDWAVSFDLEDIIKHVDFMNIFSMNFFSQWGWQTGPAAPLYHGIAPRENFNVDYTMNYYACKLKETSKLNLVIPMDARIWENVKTEQTGSEVFRNVEPINGKVQAKIYTSRRLATETGINFDVAAWDEKTKTSYFFDENSKTFSSFENKKSIEAKLNYVNEKNLGGVWIRSVNMDDGSAHVLDDLNYQEYCSTKSIDTVNYQCA</sequence>
<keyword evidence="1" id="KW-0812">Transmembrane</keyword>
<feature type="transmembrane region" description="Helical" evidence="1">
    <location>
        <begin position="28"/>
        <end position="53"/>
    </location>
</feature>
<accession>E3MWN9</accession>
<dbReference type="HOGENOM" id="CLU_002833_0_0_1"/>
<proteinExistence type="predicted"/>
<name>E3MWN9_CAERE</name>
<dbReference type="eggNOG" id="KOG2806">
    <property type="taxonomic scope" value="Eukaryota"/>
</dbReference>
<dbReference type="SUPFAM" id="SSF51445">
    <property type="entry name" value="(Trans)glycosidases"/>
    <property type="match status" value="1"/>
</dbReference>
<dbReference type="InterPro" id="IPR011583">
    <property type="entry name" value="Chitinase_II/V-like_cat"/>
</dbReference>
<dbReference type="EMBL" id="DS268488">
    <property type="protein sequence ID" value="EFP10785.1"/>
    <property type="molecule type" value="Genomic_DNA"/>
</dbReference>
<dbReference type="GO" id="GO:0008061">
    <property type="term" value="F:chitin binding"/>
    <property type="evidence" value="ECO:0007669"/>
    <property type="project" value="InterPro"/>
</dbReference>
<reference evidence="3" key="1">
    <citation type="submission" date="2007-07" db="EMBL/GenBank/DDBJ databases">
        <title>PCAP assembly of the Caenorhabditis remanei genome.</title>
        <authorList>
            <consortium name="The Caenorhabditis remanei Sequencing Consortium"/>
            <person name="Wilson R.K."/>
        </authorList>
    </citation>
    <scope>NUCLEOTIDE SEQUENCE [LARGE SCALE GENOMIC DNA]</scope>
    <source>
        <strain evidence="3">PB4641</strain>
    </source>
</reference>